<feature type="compositionally biased region" description="Basic and acidic residues" evidence="1">
    <location>
        <begin position="147"/>
        <end position="167"/>
    </location>
</feature>
<accession>A0A9N9P1K2</accession>
<dbReference type="Proteomes" id="UP000789405">
    <property type="component" value="Unassembled WGS sequence"/>
</dbReference>
<feature type="non-terminal residue" evidence="2">
    <location>
        <position position="1"/>
    </location>
</feature>
<evidence type="ECO:0000313" key="2">
    <source>
        <dbReference type="EMBL" id="CAG8783801.1"/>
    </source>
</evidence>
<comment type="caution">
    <text evidence="2">The sequence shown here is derived from an EMBL/GenBank/DDBJ whole genome shotgun (WGS) entry which is preliminary data.</text>
</comment>
<name>A0A9N9P1K2_9GLOM</name>
<proteinExistence type="predicted"/>
<evidence type="ECO:0000313" key="3">
    <source>
        <dbReference type="Proteomes" id="UP000789405"/>
    </source>
</evidence>
<reference evidence="2" key="1">
    <citation type="submission" date="2021-06" db="EMBL/GenBank/DDBJ databases">
        <authorList>
            <person name="Kallberg Y."/>
            <person name="Tangrot J."/>
            <person name="Rosling A."/>
        </authorList>
    </citation>
    <scope>NUCLEOTIDE SEQUENCE</scope>
    <source>
        <strain evidence="2">MA453B</strain>
    </source>
</reference>
<feature type="non-terminal residue" evidence="2">
    <location>
        <position position="167"/>
    </location>
</feature>
<sequence length="167" mass="18954">IDHLKTDFHTPTLSPIILSTDLTNRESDTDSIAKLVLSRASSYLSEEQEQICSSTPKTIINMEQENLFNNDNNQKANQLQNNIFIAEVNPWNFALGPQFQQVPLLKDTVLQLFRGSDYTQVYTVDYTNLFANNKFASDNESETTELSEEKPSIVELSKKELSESKSN</sequence>
<dbReference type="EMBL" id="CAJVPY010022818">
    <property type="protein sequence ID" value="CAG8783801.1"/>
    <property type="molecule type" value="Genomic_DNA"/>
</dbReference>
<keyword evidence="3" id="KW-1185">Reference proteome</keyword>
<organism evidence="2 3">
    <name type="scientific">Dentiscutata erythropus</name>
    <dbReference type="NCBI Taxonomy" id="1348616"/>
    <lineage>
        <taxon>Eukaryota</taxon>
        <taxon>Fungi</taxon>
        <taxon>Fungi incertae sedis</taxon>
        <taxon>Mucoromycota</taxon>
        <taxon>Glomeromycotina</taxon>
        <taxon>Glomeromycetes</taxon>
        <taxon>Diversisporales</taxon>
        <taxon>Gigasporaceae</taxon>
        <taxon>Dentiscutata</taxon>
    </lineage>
</organism>
<feature type="region of interest" description="Disordered" evidence="1">
    <location>
        <begin position="138"/>
        <end position="167"/>
    </location>
</feature>
<dbReference type="AlphaFoldDB" id="A0A9N9P1K2"/>
<gene>
    <name evidence="2" type="ORF">DERYTH_LOCUS19991</name>
</gene>
<evidence type="ECO:0000256" key="1">
    <source>
        <dbReference type="SAM" id="MobiDB-lite"/>
    </source>
</evidence>
<protein>
    <submittedName>
        <fullName evidence="2">11231_t:CDS:1</fullName>
    </submittedName>
</protein>